<feature type="transmembrane region" description="Helical" evidence="2">
    <location>
        <begin position="106"/>
        <end position="124"/>
    </location>
</feature>
<dbReference type="EMBL" id="SZZH01000009">
    <property type="protein sequence ID" value="TKV55975.1"/>
    <property type="molecule type" value="Genomic_DNA"/>
</dbReference>
<comment type="caution">
    <text evidence="4">The sequence shown here is derived from an EMBL/GenBank/DDBJ whole genome shotgun (WGS) entry which is preliminary data.</text>
</comment>
<feature type="region of interest" description="Disordered" evidence="1">
    <location>
        <begin position="364"/>
        <end position="397"/>
    </location>
</feature>
<sequence>MSEQPTRGTGTAQDAQPYRTIPAWLSRRRAIGRFPSENVEIVSDTMTPLTGVGALLFVVVALSQGFFDDTPGSSWSTGMAVVTAAALGVLWVLLRGPRGPALRRHPVRLAVTAVALVGLNPLVYILGTQITYPAIGMLMVIVGIGALLYDRFWAIVAIVAVDVAWILCAVVFGLPVEPAIFAAQLVKANALAIVLMVARARTFGRLEAARREVHRLATTDELTGVANQRGLLEAGRVMLERATPGERLTVVFVDVDGLKVVNDAHGHAAGDQLIRSVADVLRRTFRPQDTVARLGGDEFAIIVGASSEELAQDLVARVQERLEQAQVSASLGTATSVAGETDVDLDALLEEADTAMYTAKLARKSRTRLRSAPPPGGSWPPAMTGTDRPWPTAGLGG</sequence>
<dbReference type="InterPro" id="IPR000160">
    <property type="entry name" value="GGDEF_dom"/>
</dbReference>
<dbReference type="AlphaFoldDB" id="A0A4V6CR49"/>
<dbReference type="SUPFAM" id="SSF55073">
    <property type="entry name" value="Nucleotide cyclase"/>
    <property type="match status" value="1"/>
</dbReference>
<gene>
    <name evidence="4" type="ORF">FDO65_21785</name>
</gene>
<feature type="transmembrane region" description="Helical" evidence="2">
    <location>
        <begin position="49"/>
        <end position="67"/>
    </location>
</feature>
<dbReference type="PANTHER" id="PTHR45138:SF9">
    <property type="entry name" value="DIGUANYLATE CYCLASE DGCM-RELATED"/>
    <property type="match status" value="1"/>
</dbReference>
<organism evidence="4 5">
    <name type="scientific">Nakamurella flava</name>
    <dbReference type="NCBI Taxonomy" id="2576308"/>
    <lineage>
        <taxon>Bacteria</taxon>
        <taxon>Bacillati</taxon>
        <taxon>Actinomycetota</taxon>
        <taxon>Actinomycetes</taxon>
        <taxon>Nakamurellales</taxon>
        <taxon>Nakamurellaceae</taxon>
        <taxon>Nakamurella</taxon>
    </lineage>
</organism>
<keyword evidence="2" id="KW-0472">Membrane</keyword>
<dbReference type="SMART" id="SM00267">
    <property type="entry name" value="GGDEF"/>
    <property type="match status" value="1"/>
</dbReference>
<dbReference type="OrthoDB" id="23692at2"/>
<dbReference type="InterPro" id="IPR050469">
    <property type="entry name" value="Diguanylate_Cyclase"/>
</dbReference>
<evidence type="ECO:0000313" key="5">
    <source>
        <dbReference type="Proteomes" id="UP000306985"/>
    </source>
</evidence>
<proteinExistence type="predicted"/>
<dbReference type="Proteomes" id="UP000306985">
    <property type="component" value="Unassembled WGS sequence"/>
</dbReference>
<keyword evidence="2" id="KW-0812">Transmembrane</keyword>
<dbReference type="PROSITE" id="PS50887">
    <property type="entry name" value="GGDEF"/>
    <property type="match status" value="1"/>
</dbReference>
<keyword evidence="5" id="KW-1185">Reference proteome</keyword>
<evidence type="ECO:0000256" key="1">
    <source>
        <dbReference type="SAM" id="MobiDB-lite"/>
    </source>
</evidence>
<evidence type="ECO:0000256" key="2">
    <source>
        <dbReference type="SAM" id="Phobius"/>
    </source>
</evidence>
<dbReference type="Pfam" id="PF00990">
    <property type="entry name" value="GGDEF"/>
    <property type="match status" value="1"/>
</dbReference>
<dbReference type="RefSeq" id="WP_137451868.1">
    <property type="nucleotide sequence ID" value="NZ_SZZH01000009.1"/>
</dbReference>
<dbReference type="Gene3D" id="3.30.70.270">
    <property type="match status" value="1"/>
</dbReference>
<feature type="transmembrane region" description="Helical" evidence="2">
    <location>
        <begin position="130"/>
        <end position="149"/>
    </location>
</feature>
<keyword evidence="2" id="KW-1133">Transmembrane helix</keyword>
<accession>A0A4V6CR49</accession>
<dbReference type="NCBIfam" id="TIGR00254">
    <property type="entry name" value="GGDEF"/>
    <property type="match status" value="1"/>
</dbReference>
<dbReference type="InterPro" id="IPR043128">
    <property type="entry name" value="Rev_trsase/Diguanyl_cyclase"/>
</dbReference>
<feature type="transmembrane region" description="Helical" evidence="2">
    <location>
        <begin position="73"/>
        <end position="94"/>
    </location>
</feature>
<dbReference type="CDD" id="cd01949">
    <property type="entry name" value="GGDEF"/>
    <property type="match status" value="1"/>
</dbReference>
<dbReference type="GO" id="GO:0052621">
    <property type="term" value="F:diguanylate cyclase activity"/>
    <property type="evidence" value="ECO:0007669"/>
    <property type="project" value="TreeGrafter"/>
</dbReference>
<dbReference type="InterPro" id="IPR029787">
    <property type="entry name" value="Nucleotide_cyclase"/>
</dbReference>
<feature type="domain" description="GGDEF" evidence="3">
    <location>
        <begin position="246"/>
        <end position="372"/>
    </location>
</feature>
<dbReference type="PANTHER" id="PTHR45138">
    <property type="entry name" value="REGULATORY COMPONENTS OF SENSORY TRANSDUCTION SYSTEM"/>
    <property type="match status" value="1"/>
</dbReference>
<feature type="transmembrane region" description="Helical" evidence="2">
    <location>
        <begin position="154"/>
        <end position="174"/>
    </location>
</feature>
<reference evidence="4 5" key="1">
    <citation type="submission" date="2019-05" db="EMBL/GenBank/DDBJ databases">
        <title>Nakamurella sp. N5BH11, whole genome shotgun sequence.</title>
        <authorList>
            <person name="Tuo L."/>
        </authorList>
    </citation>
    <scope>NUCLEOTIDE SEQUENCE [LARGE SCALE GENOMIC DNA]</scope>
    <source>
        <strain evidence="4 5">N5BH11</strain>
    </source>
</reference>
<name>A0A4V6CR49_9ACTN</name>
<protein>
    <submittedName>
        <fullName evidence="4">GGDEF domain-containing protein</fullName>
    </submittedName>
</protein>
<evidence type="ECO:0000259" key="3">
    <source>
        <dbReference type="PROSITE" id="PS50887"/>
    </source>
</evidence>
<evidence type="ECO:0000313" key="4">
    <source>
        <dbReference type="EMBL" id="TKV55975.1"/>
    </source>
</evidence>